<dbReference type="AlphaFoldDB" id="T1G7A4"/>
<dbReference type="PANTHER" id="PTHR12087:SF0">
    <property type="entry name" value="ORIGIN RECOGNITION COMPLEX SUBUNIT 4"/>
    <property type="match status" value="1"/>
</dbReference>
<comment type="subcellular location">
    <subcellularLocation>
        <location evidence="1">Nucleus</location>
    </subcellularLocation>
</comment>
<name>T1G7A4_HELRO</name>
<dbReference type="PANTHER" id="PTHR12087">
    <property type="entry name" value="ORIGIN RECOGNITION COMPLEX SUBUNIT 4"/>
    <property type="match status" value="1"/>
</dbReference>
<gene>
    <name evidence="9" type="primary">20216951</name>
    <name evidence="8" type="ORF">HELRODRAFT_89217</name>
</gene>
<evidence type="ECO:0000256" key="6">
    <source>
        <dbReference type="ARBA" id="ARBA00023242"/>
    </source>
</evidence>
<feature type="domain" description="Origin recognition complex subunit 4 C-terminal" evidence="7">
    <location>
        <begin position="75"/>
        <end position="263"/>
    </location>
</feature>
<evidence type="ECO:0000256" key="4">
    <source>
        <dbReference type="ARBA" id="ARBA00022705"/>
    </source>
</evidence>
<dbReference type="RefSeq" id="XP_009028648.1">
    <property type="nucleotide sequence ID" value="XM_009030400.1"/>
</dbReference>
<dbReference type="HOGENOM" id="CLU_007115_0_1_1"/>
<reference evidence="10" key="1">
    <citation type="submission" date="2012-12" db="EMBL/GenBank/DDBJ databases">
        <authorList>
            <person name="Hellsten U."/>
            <person name="Grimwood J."/>
            <person name="Chapman J.A."/>
            <person name="Shapiro H."/>
            <person name="Aerts A."/>
            <person name="Otillar R.P."/>
            <person name="Terry A.Y."/>
            <person name="Boore J.L."/>
            <person name="Simakov O."/>
            <person name="Marletaz F."/>
            <person name="Cho S.-J."/>
            <person name="Edsinger-Gonzales E."/>
            <person name="Havlak P."/>
            <person name="Kuo D.-H."/>
            <person name="Larsson T."/>
            <person name="Lv J."/>
            <person name="Arendt D."/>
            <person name="Savage R."/>
            <person name="Osoegawa K."/>
            <person name="de Jong P."/>
            <person name="Lindberg D.R."/>
            <person name="Seaver E.C."/>
            <person name="Weisblat D.A."/>
            <person name="Putnam N.H."/>
            <person name="Grigoriev I.V."/>
            <person name="Rokhsar D.S."/>
        </authorList>
    </citation>
    <scope>NUCLEOTIDE SEQUENCE</scope>
</reference>
<dbReference type="EMBL" id="KB097628">
    <property type="protein sequence ID" value="ESN93240.1"/>
    <property type="molecule type" value="Genomic_DNA"/>
</dbReference>
<sequence>IFLIIDEFDLFLHHKNQILLYNLLDLIQSFNIPLGIIGLTSRKDVLELFEKRVKSRFSQRIVLLFFEYSFLEYKQICKNYLSLPSDLLENRDDVTTWNTNLDEFLSEPLVVEVLKKQFEIDSNYRSLQLLLLYPVSKLTSCRKKLEAKDLVFSFKLCNASDSKCPIIQGLSTLELILVILAGQLSNSSSWEPFNFEMIYQEFKNICSKKNLNFTHDKATAFKAFENICSLELLIPVNGLNQKLRREYQLMKTTVHPTQLREAINRYQNCPTHFKHWIISDLLTT</sequence>
<evidence type="ECO:0000256" key="1">
    <source>
        <dbReference type="ARBA" id="ARBA00004123"/>
    </source>
</evidence>
<dbReference type="OMA" id="DXDILEL"/>
<dbReference type="CTD" id="20216951"/>
<dbReference type="FunCoup" id="T1G7A4">
    <property type="interactions" value="1851"/>
</dbReference>
<dbReference type="EMBL" id="AMQM01007497">
    <property type="status" value="NOT_ANNOTATED_CDS"/>
    <property type="molecule type" value="Genomic_DNA"/>
</dbReference>
<keyword evidence="10" id="KW-1185">Reference proteome</keyword>
<dbReference type="GO" id="GO:0005634">
    <property type="term" value="C:nucleus"/>
    <property type="evidence" value="ECO:0007669"/>
    <property type="project" value="UniProtKB-SubCell"/>
</dbReference>
<dbReference type="KEGG" id="hro:HELRODRAFT_89217"/>
<dbReference type="GeneID" id="20216951"/>
<organism evidence="9 10">
    <name type="scientific">Helobdella robusta</name>
    <name type="common">Californian leech</name>
    <dbReference type="NCBI Taxonomy" id="6412"/>
    <lineage>
        <taxon>Eukaryota</taxon>
        <taxon>Metazoa</taxon>
        <taxon>Spiralia</taxon>
        <taxon>Lophotrochozoa</taxon>
        <taxon>Annelida</taxon>
        <taxon>Clitellata</taxon>
        <taxon>Hirudinea</taxon>
        <taxon>Rhynchobdellida</taxon>
        <taxon>Glossiphoniidae</taxon>
        <taxon>Helobdella</taxon>
    </lineage>
</organism>
<comment type="similarity">
    <text evidence="2">Belongs to the ORC4 family.</text>
</comment>
<dbReference type="InterPro" id="IPR016527">
    <property type="entry name" value="ORC4"/>
</dbReference>
<dbReference type="SUPFAM" id="SSF52540">
    <property type="entry name" value="P-loop containing nucleoside triphosphate hydrolases"/>
    <property type="match status" value="1"/>
</dbReference>
<dbReference type="InterPro" id="IPR027417">
    <property type="entry name" value="P-loop_NTPase"/>
</dbReference>
<reference evidence="9" key="3">
    <citation type="submission" date="2015-06" db="UniProtKB">
        <authorList>
            <consortium name="EnsemblMetazoa"/>
        </authorList>
    </citation>
    <scope>IDENTIFICATION</scope>
</reference>
<dbReference type="Proteomes" id="UP000015101">
    <property type="component" value="Unassembled WGS sequence"/>
</dbReference>
<dbReference type="Gene3D" id="3.40.50.300">
    <property type="entry name" value="P-loop containing nucleotide triphosphate hydrolases"/>
    <property type="match status" value="1"/>
</dbReference>
<evidence type="ECO:0000256" key="5">
    <source>
        <dbReference type="ARBA" id="ARBA00023125"/>
    </source>
</evidence>
<dbReference type="GO" id="GO:0000808">
    <property type="term" value="C:origin recognition complex"/>
    <property type="evidence" value="ECO:0007669"/>
    <property type="project" value="InterPro"/>
</dbReference>
<evidence type="ECO:0000256" key="2">
    <source>
        <dbReference type="ARBA" id="ARBA00005334"/>
    </source>
</evidence>
<reference evidence="8 10" key="2">
    <citation type="journal article" date="2013" name="Nature">
        <title>Insights into bilaterian evolution from three spiralian genomes.</title>
        <authorList>
            <person name="Simakov O."/>
            <person name="Marletaz F."/>
            <person name="Cho S.J."/>
            <person name="Edsinger-Gonzales E."/>
            <person name="Havlak P."/>
            <person name="Hellsten U."/>
            <person name="Kuo D.H."/>
            <person name="Larsson T."/>
            <person name="Lv J."/>
            <person name="Arendt D."/>
            <person name="Savage R."/>
            <person name="Osoegawa K."/>
            <person name="de Jong P."/>
            <person name="Grimwood J."/>
            <person name="Chapman J.A."/>
            <person name="Shapiro H."/>
            <person name="Aerts A."/>
            <person name="Otillar R.P."/>
            <person name="Terry A.Y."/>
            <person name="Boore J.L."/>
            <person name="Grigoriev I.V."/>
            <person name="Lindberg D.R."/>
            <person name="Seaver E.C."/>
            <person name="Weisblat D.A."/>
            <person name="Putnam N.H."/>
            <person name="Rokhsar D.S."/>
        </authorList>
    </citation>
    <scope>NUCLEOTIDE SEQUENCE</scope>
</reference>
<dbReference type="eggNOG" id="KOG2228">
    <property type="taxonomic scope" value="Eukaryota"/>
</dbReference>
<evidence type="ECO:0000313" key="8">
    <source>
        <dbReference type="EMBL" id="ESN93240.1"/>
    </source>
</evidence>
<evidence type="ECO:0000313" key="9">
    <source>
        <dbReference type="EnsemblMetazoa" id="HelroP89217"/>
    </source>
</evidence>
<keyword evidence="5" id="KW-0238">DNA-binding</keyword>
<evidence type="ECO:0000313" key="10">
    <source>
        <dbReference type="Proteomes" id="UP000015101"/>
    </source>
</evidence>
<evidence type="ECO:0000256" key="3">
    <source>
        <dbReference type="ARBA" id="ARBA00019083"/>
    </source>
</evidence>
<dbReference type="Pfam" id="PF14629">
    <property type="entry name" value="ORC4_C"/>
    <property type="match status" value="1"/>
</dbReference>
<dbReference type="STRING" id="6412.T1G7A4"/>
<dbReference type="InterPro" id="IPR032705">
    <property type="entry name" value="ORC4_C"/>
</dbReference>
<accession>T1G7A4</accession>
<keyword evidence="4" id="KW-0235">DNA replication</keyword>
<dbReference type="InParanoid" id="T1G7A4"/>
<dbReference type="EnsemblMetazoa" id="HelroT89217">
    <property type="protein sequence ID" value="HelroP89217"/>
    <property type="gene ID" value="HelroG89217"/>
</dbReference>
<dbReference type="GO" id="GO:0003677">
    <property type="term" value="F:DNA binding"/>
    <property type="evidence" value="ECO:0007669"/>
    <property type="project" value="UniProtKB-KW"/>
</dbReference>
<keyword evidence="6" id="KW-0539">Nucleus</keyword>
<dbReference type="OrthoDB" id="343623at2759"/>
<dbReference type="GO" id="GO:0006260">
    <property type="term" value="P:DNA replication"/>
    <property type="evidence" value="ECO:0007669"/>
    <property type="project" value="UniProtKB-KW"/>
</dbReference>
<evidence type="ECO:0000259" key="7">
    <source>
        <dbReference type="Pfam" id="PF14629"/>
    </source>
</evidence>
<protein>
    <recommendedName>
        <fullName evidence="3">Origin recognition complex subunit 4</fullName>
    </recommendedName>
</protein>
<proteinExistence type="inferred from homology"/>